<accession>A0A8J7U432</accession>
<dbReference type="AlphaFoldDB" id="A0A8J7U432"/>
<evidence type="ECO:0000256" key="1">
    <source>
        <dbReference type="SAM" id="MobiDB-lite"/>
    </source>
</evidence>
<feature type="region of interest" description="Disordered" evidence="1">
    <location>
        <begin position="131"/>
        <end position="158"/>
    </location>
</feature>
<dbReference type="RefSeq" id="WP_207859215.1">
    <property type="nucleotide sequence ID" value="NZ_JAFREP010000011.1"/>
</dbReference>
<dbReference type="SUPFAM" id="SSF69635">
    <property type="entry name" value="Type III secretory system chaperone-like"/>
    <property type="match status" value="1"/>
</dbReference>
<dbReference type="InterPro" id="IPR010261">
    <property type="entry name" value="Tir_chaperone"/>
</dbReference>
<gene>
    <name evidence="2" type="ORF">J3U88_13050</name>
</gene>
<evidence type="ECO:0000313" key="3">
    <source>
        <dbReference type="Proteomes" id="UP000664417"/>
    </source>
</evidence>
<protein>
    <submittedName>
        <fullName evidence="2">Type III secretion system chaperone</fullName>
    </submittedName>
</protein>
<sequence length="171" mass="18993">MMNQTTPATTDLLDTLMADFAERTGIDHPERDDDACYGLLFNPSTVLYLREDPERNRITLFTPFDRATDRDQGKDWCRLLQINATEPTTLLRFALEPQSKIPILILEIAAKGLTIDLLENAVEAVLAAAERAEKPASREANPGDGFQPEPDSEHDAPVEEFVAPVPAYLLA</sequence>
<reference evidence="2" key="1">
    <citation type="submission" date="2021-03" db="EMBL/GenBank/DDBJ databases">
        <authorList>
            <person name="Wang G."/>
        </authorList>
    </citation>
    <scope>NUCLEOTIDE SEQUENCE</scope>
    <source>
        <strain evidence="2">KCTC 12899</strain>
    </source>
</reference>
<organism evidence="2 3">
    <name type="scientific">Acanthopleuribacter pedis</name>
    <dbReference type="NCBI Taxonomy" id="442870"/>
    <lineage>
        <taxon>Bacteria</taxon>
        <taxon>Pseudomonadati</taxon>
        <taxon>Acidobacteriota</taxon>
        <taxon>Holophagae</taxon>
        <taxon>Acanthopleuribacterales</taxon>
        <taxon>Acanthopleuribacteraceae</taxon>
        <taxon>Acanthopleuribacter</taxon>
    </lineage>
</organism>
<dbReference type="Pfam" id="PF05932">
    <property type="entry name" value="CesT"/>
    <property type="match status" value="1"/>
</dbReference>
<comment type="caution">
    <text evidence="2">The sequence shown here is derived from an EMBL/GenBank/DDBJ whole genome shotgun (WGS) entry which is preliminary data.</text>
</comment>
<dbReference type="EMBL" id="JAFREP010000011">
    <property type="protein sequence ID" value="MBO1319394.1"/>
    <property type="molecule type" value="Genomic_DNA"/>
</dbReference>
<evidence type="ECO:0000313" key="2">
    <source>
        <dbReference type="EMBL" id="MBO1319394.1"/>
    </source>
</evidence>
<dbReference type="Gene3D" id="3.30.1460.10">
    <property type="match status" value="1"/>
</dbReference>
<proteinExistence type="predicted"/>
<dbReference type="GO" id="GO:0030254">
    <property type="term" value="P:protein secretion by the type III secretion system"/>
    <property type="evidence" value="ECO:0007669"/>
    <property type="project" value="InterPro"/>
</dbReference>
<keyword evidence="3" id="KW-1185">Reference proteome</keyword>
<name>A0A8J7U432_9BACT</name>
<dbReference type="Proteomes" id="UP000664417">
    <property type="component" value="Unassembled WGS sequence"/>
</dbReference>